<dbReference type="Proteomes" id="UP000275076">
    <property type="component" value="Unassembled WGS sequence"/>
</dbReference>
<comment type="caution">
    <text evidence="2">The sequence shown here is derived from an EMBL/GenBank/DDBJ whole genome shotgun (WGS) entry which is preliminary data.</text>
</comment>
<dbReference type="SUPFAM" id="SSF55729">
    <property type="entry name" value="Acyl-CoA N-acyltransferases (Nat)"/>
    <property type="match status" value="1"/>
</dbReference>
<gene>
    <name evidence="2" type="ORF">D7Z54_27015</name>
</gene>
<accession>A0A428MVU8</accession>
<dbReference type="SUPFAM" id="SSF52833">
    <property type="entry name" value="Thioredoxin-like"/>
    <property type="match status" value="1"/>
</dbReference>
<dbReference type="EMBL" id="RBVX01000040">
    <property type="protein sequence ID" value="RSL30257.1"/>
    <property type="molecule type" value="Genomic_DNA"/>
</dbReference>
<dbReference type="Gene3D" id="3.40.630.30">
    <property type="match status" value="1"/>
</dbReference>
<dbReference type="InterPro" id="IPR036249">
    <property type="entry name" value="Thioredoxin-like_sf"/>
</dbReference>
<dbReference type="InterPro" id="IPR016181">
    <property type="entry name" value="Acyl_CoA_acyltransferase"/>
</dbReference>
<name>A0A428MVU8_9BACI</name>
<organism evidence="2 3">
    <name type="scientific">Salibacterium salarium</name>
    <dbReference type="NCBI Taxonomy" id="284579"/>
    <lineage>
        <taxon>Bacteria</taxon>
        <taxon>Bacillati</taxon>
        <taxon>Bacillota</taxon>
        <taxon>Bacilli</taxon>
        <taxon>Bacillales</taxon>
        <taxon>Bacillaceae</taxon>
    </lineage>
</organism>
<reference evidence="2 3" key="1">
    <citation type="submission" date="2018-10" db="EMBL/GenBank/DDBJ databases">
        <title>Draft genome sequence of Bacillus salarius IM0101, isolated from a hypersaline soil in Inner Mongolia, China.</title>
        <authorList>
            <person name="Yamprayoonswat W."/>
            <person name="Boonvisut S."/>
            <person name="Jumpathong W."/>
            <person name="Sittihan S."/>
            <person name="Ruangsuj P."/>
            <person name="Wanthongcharoen S."/>
            <person name="Thongpramul N."/>
            <person name="Pimmason S."/>
            <person name="Yu B."/>
            <person name="Yasawong M."/>
        </authorList>
    </citation>
    <scope>NUCLEOTIDE SEQUENCE [LARGE SCALE GENOMIC DNA]</scope>
    <source>
        <strain evidence="2 3">IM0101</strain>
    </source>
</reference>
<feature type="domain" description="N-acetyltransferase" evidence="1">
    <location>
        <begin position="22"/>
        <end position="171"/>
    </location>
</feature>
<dbReference type="CDD" id="cd04301">
    <property type="entry name" value="NAT_SF"/>
    <property type="match status" value="1"/>
</dbReference>
<sequence length="272" mass="32002">MFFHIFCKIMKKQFYREGRRMIEIINVTSENVHKYGFFCMRSKPKSQGYQSKLRWLNKRFNEGLKLKIIQEDGRQRGFIEYIPGSFTWRAVHAKEYMVIHCFWIVGKNKGKGFGRTLLNECVEEAKRLNLSGVVLVTSEKGWLPNKSFFEKKGFKLVDEMSEFELMVLNFKDEVTPSFYNWHDTAKEYSNGITIFKSDQCPFILDAVLHLEEAAEELGIKVNLIELDSFEMVQQKSPTPFGVFTVIFDGEIISYHPQTKNKFIQLLEKRKNK</sequence>
<proteinExistence type="predicted"/>
<evidence type="ECO:0000259" key="1">
    <source>
        <dbReference type="PROSITE" id="PS51186"/>
    </source>
</evidence>
<keyword evidence="3" id="KW-1185">Reference proteome</keyword>
<dbReference type="GO" id="GO:0016747">
    <property type="term" value="F:acyltransferase activity, transferring groups other than amino-acyl groups"/>
    <property type="evidence" value="ECO:0007669"/>
    <property type="project" value="InterPro"/>
</dbReference>
<evidence type="ECO:0000313" key="2">
    <source>
        <dbReference type="EMBL" id="RSL30257.1"/>
    </source>
</evidence>
<evidence type="ECO:0000313" key="3">
    <source>
        <dbReference type="Proteomes" id="UP000275076"/>
    </source>
</evidence>
<dbReference type="Pfam" id="PF14268">
    <property type="entry name" value="YoaP"/>
    <property type="match status" value="1"/>
</dbReference>
<keyword evidence="2" id="KW-0808">Transferase</keyword>
<dbReference type="PROSITE" id="PS51186">
    <property type="entry name" value="GNAT"/>
    <property type="match status" value="1"/>
</dbReference>
<dbReference type="AlphaFoldDB" id="A0A428MVU8"/>
<dbReference type="Pfam" id="PF00583">
    <property type="entry name" value="Acetyltransf_1"/>
    <property type="match status" value="1"/>
</dbReference>
<protein>
    <submittedName>
        <fullName evidence="2">GNAT family N-acetyltransferase</fullName>
    </submittedName>
</protein>
<dbReference type="InterPro" id="IPR025685">
    <property type="entry name" value="YoaP-like_dom"/>
</dbReference>
<dbReference type="InterPro" id="IPR000182">
    <property type="entry name" value="GNAT_dom"/>
</dbReference>
<dbReference type="OrthoDB" id="3172674at2"/>